<keyword evidence="1" id="KW-0963">Cytoplasm</keyword>
<dbReference type="InterPro" id="IPR035909">
    <property type="entry name" value="CheB_C"/>
</dbReference>
<evidence type="ECO:0000256" key="2">
    <source>
        <dbReference type="ARBA" id="ARBA00022500"/>
    </source>
</evidence>
<dbReference type="SUPFAM" id="SSF52738">
    <property type="entry name" value="Methylesterase CheB, C-terminal domain"/>
    <property type="match status" value="1"/>
</dbReference>
<keyword evidence="7" id="KW-0597">Phosphoprotein</keyword>
<reference evidence="10 11" key="1">
    <citation type="submission" date="2017-08" db="EMBL/GenBank/DDBJ databases">
        <title>Infants hospitalized years apart are colonized by the same room-sourced microbial strains.</title>
        <authorList>
            <person name="Brooks B."/>
            <person name="Olm M.R."/>
            <person name="Firek B.A."/>
            <person name="Baker R."/>
            <person name="Thomas B.C."/>
            <person name="Morowitz M.J."/>
            <person name="Banfield J.F."/>
        </authorList>
    </citation>
    <scope>NUCLEOTIDE SEQUENCE [LARGE SCALE GENOMIC DNA]</scope>
    <source>
        <strain evidence="10">S2_003_000_R2_14</strain>
    </source>
</reference>
<dbReference type="GO" id="GO:0000156">
    <property type="term" value="F:phosphorelay response regulator activity"/>
    <property type="evidence" value="ECO:0007669"/>
    <property type="project" value="InterPro"/>
</dbReference>
<dbReference type="AlphaFoldDB" id="A0A2W5V7B6"/>
<comment type="catalytic activity">
    <reaction evidence="5">
        <text>[protein]-L-glutamate 5-O-methyl ester + H2O = L-glutamyl-[protein] + methanol + H(+)</text>
        <dbReference type="Rhea" id="RHEA:23236"/>
        <dbReference type="Rhea" id="RHEA-COMP:10208"/>
        <dbReference type="Rhea" id="RHEA-COMP:10311"/>
        <dbReference type="ChEBI" id="CHEBI:15377"/>
        <dbReference type="ChEBI" id="CHEBI:15378"/>
        <dbReference type="ChEBI" id="CHEBI:17790"/>
        <dbReference type="ChEBI" id="CHEBI:29973"/>
        <dbReference type="ChEBI" id="CHEBI:82795"/>
        <dbReference type="EC" id="3.1.1.61"/>
    </reaction>
</comment>
<evidence type="ECO:0000256" key="1">
    <source>
        <dbReference type="ARBA" id="ARBA00022490"/>
    </source>
</evidence>
<gene>
    <name evidence="10" type="ORF">DI536_03050</name>
</gene>
<evidence type="ECO:0000256" key="4">
    <source>
        <dbReference type="ARBA" id="ARBA00039140"/>
    </source>
</evidence>
<dbReference type="GO" id="GO:0005737">
    <property type="term" value="C:cytoplasm"/>
    <property type="evidence" value="ECO:0007669"/>
    <property type="project" value="InterPro"/>
</dbReference>
<evidence type="ECO:0000256" key="6">
    <source>
        <dbReference type="PROSITE-ProRule" id="PRU00050"/>
    </source>
</evidence>
<feature type="domain" description="CheB-type methylesterase" evidence="9">
    <location>
        <begin position="145"/>
        <end position="333"/>
    </location>
</feature>
<feature type="active site" evidence="6">
    <location>
        <position position="277"/>
    </location>
</feature>
<comment type="caution">
    <text evidence="10">The sequence shown here is derived from an EMBL/GenBank/DDBJ whole genome shotgun (WGS) entry which is preliminary data.</text>
</comment>
<dbReference type="Gene3D" id="3.40.50.180">
    <property type="entry name" value="Methylesterase CheB, C-terminal domain"/>
    <property type="match status" value="1"/>
</dbReference>
<dbReference type="PIRSF" id="PIRSF000876">
    <property type="entry name" value="RR_chemtxs_CheB"/>
    <property type="match status" value="1"/>
</dbReference>
<dbReference type="Pfam" id="PF01339">
    <property type="entry name" value="CheB_methylest"/>
    <property type="match status" value="1"/>
</dbReference>
<dbReference type="SUPFAM" id="SSF52172">
    <property type="entry name" value="CheY-like"/>
    <property type="match status" value="1"/>
</dbReference>
<feature type="domain" description="Response regulatory" evidence="8">
    <location>
        <begin position="4"/>
        <end position="118"/>
    </location>
</feature>
<evidence type="ECO:0000256" key="5">
    <source>
        <dbReference type="ARBA" id="ARBA00048267"/>
    </source>
</evidence>
<evidence type="ECO:0000313" key="11">
    <source>
        <dbReference type="Proteomes" id="UP000249061"/>
    </source>
</evidence>
<sequence length="333" mass="35189">MSKTVLLVDSLGATARRLEPLFRRELTLVAEPAPAALALELVKKHNPALVVIDLAGPAAELLKLVERIMADKPRPIALIVESPTERKVAFGLLDAGALEIIQLPATLDAPTTATLRKQLLLLASVAVVRHPRGRKRRTSASIPAVKPDFTVVAVAASLGGPRALATLLADLPRGLRAPFVICQHITPGFSDDLAHWLHAETGHRVHEATDGQRLVKGEFFIAPAGLHMLVQPSGVLRLDDGAAVGGFKPSCDLLLRSVAQNFGARAIGVVLTGMGRDGARGLKEIRAAGGHTIAQDEASSVVFGMPGEAVAIGAAERVLPLDDVGDQLVRWLQ</sequence>
<evidence type="ECO:0000313" key="10">
    <source>
        <dbReference type="EMBL" id="PZR17318.1"/>
    </source>
</evidence>
<dbReference type="PROSITE" id="PS50110">
    <property type="entry name" value="RESPONSE_REGULATORY"/>
    <property type="match status" value="1"/>
</dbReference>
<dbReference type="InterPro" id="IPR001789">
    <property type="entry name" value="Sig_transdc_resp-reg_receiver"/>
</dbReference>
<dbReference type="CDD" id="cd16432">
    <property type="entry name" value="CheB_Rec"/>
    <property type="match status" value="1"/>
</dbReference>
<keyword evidence="2 6" id="KW-0145">Chemotaxis</keyword>
<dbReference type="InterPro" id="IPR000673">
    <property type="entry name" value="Sig_transdc_resp-reg_Me-estase"/>
</dbReference>
<protein>
    <recommendedName>
        <fullName evidence="4">protein-glutamate methylesterase</fullName>
        <ecNumber evidence="4">3.1.1.61</ecNumber>
    </recommendedName>
</protein>
<dbReference type="EC" id="3.1.1.61" evidence="4"/>
<feature type="active site" evidence="6">
    <location>
        <position position="157"/>
    </location>
</feature>
<proteinExistence type="predicted"/>
<evidence type="ECO:0000256" key="3">
    <source>
        <dbReference type="ARBA" id="ARBA00022801"/>
    </source>
</evidence>
<evidence type="ECO:0000259" key="8">
    <source>
        <dbReference type="PROSITE" id="PS50110"/>
    </source>
</evidence>
<dbReference type="GO" id="GO:0006935">
    <property type="term" value="P:chemotaxis"/>
    <property type="evidence" value="ECO:0007669"/>
    <property type="project" value="UniProtKB-UniRule"/>
</dbReference>
<feature type="active site" evidence="6">
    <location>
        <position position="184"/>
    </location>
</feature>
<evidence type="ECO:0000256" key="7">
    <source>
        <dbReference type="PROSITE-ProRule" id="PRU00169"/>
    </source>
</evidence>
<dbReference type="InterPro" id="IPR008248">
    <property type="entry name" value="CheB-like"/>
</dbReference>
<keyword evidence="3 6" id="KW-0378">Hydrolase</keyword>
<dbReference type="PROSITE" id="PS50122">
    <property type="entry name" value="CHEB"/>
    <property type="match status" value="1"/>
</dbReference>
<name>A0A2W5V7B6_9BACT</name>
<dbReference type="PANTHER" id="PTHR42872:SF6">
    <property type="entry name" value="PROTEIN-GLUTAMATE METHYLESTERASE_PROTEIN-GLUTAMINE GLUTAMINASE"/>
    <property type="match status" value="1"/>
</dbReference>
<dbReference type="EMBL" id="QFQP01000002">
    <property type="protein sequence ID" value="PZR17318.1"/>
    <property type="molecule type" value="Genomic_DNA"/>
</dbReference>
<dbReference type="GO" id="GO:0008984">
    <property type="term" value="F:protein-glutamate methylesterase activity"/>
    <property type="evidence" value="ECO:0007669"/>
    <property type="project" value="UniProtKB-EC"/>
</dbReference>
<evidence type="ECO:0000259" key="9">
    <source>
        <dbReference type="PROSITE" id="PS50122"/>
    </source>
</evidence>
<accession>A0A2W5V7B6</accession>
<organism evidence="10 11">
    <name type="scientific">Archangium gephyra</name>
    <dbReference type="NCBI Taxonomy" id="48"/>
    <lineage>
        <taxon>Bacteria</taxon>
        <taxon>Pseudomonadati</taxon>
        <taxon>Myxococcota</taxon>
        <taxon>Myxococcia</taxon>
        <taxon>Myxococcales</taxon>
        <taxon>Cystobacterineae</taxon>
        <taxon>Archangiaceae</taxon>
        <taxon>Archangium</taxon>
    </lineage>
</organism>
<feature type="modified residue" description="4-aspartylphosphate" evidence="7">
    <location>
        <position position="53"/>
    </location>
</feature>
<dbReference type="Proteomes" id="UP000249061">
    <property type="component" value="Unassembled WGS sequence"/>
</dbReference>
<dbReference type="Gene3D" id="3.40.50.2300">
    <property type="match status" value="1"/>
</dbReference>
<dbReference type="InterPro" id="IPR011006">
    <property type="entry name" value="CheY-like_superfamily"/>
</dbReference>
<dbReference type="PANTHER" id="PTHR42872">
    <property type="entry name" value="PROTEIN-GLUTAMATE METHYLESTERASE/PROTEIN-GLUTAMINE GLUTAMINASE"/>
    <property type="match status" value="1"/>
</dbReference>